<sequence>MSKDLKEGLVAFSVLTTILYVICAFVQLTIDVTDWSSTCRAVFAIGIVVIIIYLLFIFNPD</sequence>
<keyword evidence="1" id="KW-0812">Transmembrane</keyword>
<keyword evidence="1" id="KW-0472">Membrane</keyword>
<gene>
    <name evidence="2" type="ORF">BC343_20430</name>
</gene>
<dbReference type="EMBL" id="MBTF01000002">
    <property type="protein sequence ID" value="OOQ61350.1"/>
    <property type="molecule type" value="Genomic_DNA"/>
</dbReference>
<evidence type="ECO:0000313" key="3">
    <source>
        <dbReference type="Proteomes" id="UP000189739"/>
    </source>
</evidence>
<dbReference type="STRING" id="1792845.BC343_20430"/>
<proteinExistence type="predicted"/>
<feature type="transmembrane region" description="Helical" evidence="1">
    <location>
        <begin position="41"/>
        <end position="58"/>
    </location>
</feature>
<protein>
    <submittedName>
        <fullName evidence="2">Uncharacterized protein</fullName>
    </submittedName>
</protein>
<evidence type="ECO:0000313" key="2">
    <source>
        <dbReference type="EMBL" id="OOQ61350.1"/>
    </source>
</evidence>
<name>A0A1S9PK70_9SPHI</name>
<accession>A0A1S9PK70</accession>
<keyword evidence="1" id="KW-1133">Transmembrane helix</keyword>
<dbReference type="Proteomes" id="UP000189739">
    <property type="component" value="Unassembled WGS sequence"/>
</dbReference>
<comment type="caution">
    <text evidence="2">The sequence shown here is derived from an EMBL/GenBank/DDBJ whole genome shotgun (WGS) entry which is preliminary data.</text>
</comment>
<reference evidence="2 3" key="1">
    <citation type="submission" date="2016-07" db="EMBL/GenBank/DDBJ databases">
        <title>Genomic analysis of zinc-resistant bacterium Mucilaginibacter pedocola TBZ30.</title>
        <authorList>
            <person name="Huang J."/>
            <person name="Tang J."/>
        </authorList>
    </citation>
    <scope>NUCLEOTIDE SEQUENCE [LARGE SCALE GENOMIC DNA]</scope>
    <source>
        <strain evidence="2 3">TBZ30</strain>
    </source>
</reference>
<dbReference type="AlphaFoldDB" id="A0A1S9PK70"/>
<organism evidence="2 3">
    <name type="scientific">Mucilaginibacter pedocola</name>
    <dbReference type="NCBI Taxonomy" id="1792845"/>
    <lineage>
        <taxon>Bacteria</taxon>
        <taxon>Pseudomonadati</taxon>
        <taxon>Bacteroidota</taxon>
        <taxon>Sphingobacteriia</taxon>
        <taxon>Sphingobacteriales</taxon>
        <taxon>Sphingobacteriaceae</taxon>
        <taxon>Mucilaginibacter</taxon>
    </lineage>
</organism>
<feature type="transmembrane region" description="Helical" evidence="1">
    <location>
        <begin position="9"/>
        <end position="29"/>
    </location>
</feature>
<keyword evidence="3" id="KW-1185">Reference proteome</keyword>
<evidence type="ECO:0000256" key="1">
    <source>
        <dbReference type="SAM" id="Phobius"/>
    </source>
</evidence>